<evidence type="ECO:0000259" key="5">
    <source>
        <dbReference type="Pfam" id="PF02741"/>
    </source>
</evidence>
<dbReference type="NCBIfam" id="NF002554">
    <property type="entry name" value="PRK02114.1"/>
    <property type="match status" value="1"/>
</dbReference>
<dbReference type="NCBIfam" id="TIGR03119">
    <property type="entry name" value="one_C_fhcD"/>
    <property type="match status" value="1"/>
</dbReference>
<keyword evidence="3" id="KW-0554">One-carbon metabolism</keyword>
<comment type="function">
    <text evidence="3">Catalyzes the transfer of a formyl group from 5-formyl tetrahydromethanopterin (5-formyl-H(4)MPT) to methanofuran (MFR) to produce formylmethanofuran (formyl-MFR) and tetrahydromethanopterin (H(4)MPT).</text>
</comment>
<dbReference type="HAMAP" id="MF_00579">
    <property type="entry name" value="FTR"/>
    <property type="match status" value="1"/>
</dbReference>
<comment type="pathway">
    <text evidence="3">One-carbon metabolism; formaldehyde degradation; formate from formaldehyde (H(4)MPT route): step 4/5.</text>
</comment>
<evidence type="ECO:0000259" key="4">
    <source>
        <dbReference type="Pfam" id="PF01913"/>
    </source>
</evidence>
<name>A0ABU8XPY0_9PROT</name>
<evidence type="ECO:0000313" key="6">
    <source>
        <dbReference type="EMBL" id="MEK0083139.1"/>
    </source>
</evidence>
<organism evidence="6 7">
    <name type="scientific">Benzoatithermus flavus</name>
    <dbReference type="NCBI Taxonomy" id="3108223"/>
    <lineage>
        <taxon>Bacteria</taxon>
        <taxon>Pseudomonadati</taxon>
        <taxon>Pseudomonadota</taxon>
        <taxon>Alphaproteobacteria</taxon>
        <taxon>Geminicoccales</taxon>
        <taxon>Geminicoccaceae</taxon>
        <taxon>Benzoatithermus</taxon>
    </lineage>
</organism>
<dbReference type="PIRSF" id="PIRSF006414">
    <property type="entry name" value="Ftr_formyl_trnsf"/>
    <property type="match status" value="1"/>
</dbReference>
<accession>A0ABU8XPY0</accession>
<comment type="similarity">
    <text evidence="1 3">Belongs to the FTR family.</text>
</comment>
<protein>
    <recommendedName>
        <fullName evidence="3">Formylmethanofuran--tetrahydromethanopterin formyltransferase</fullName>
        <shortName evidence="3">Ftr</shortName>
        <ecNumber evidence="3">2.3.1.101</ecNumber>
    </recommendedName>
    <alternativeName>
        <fullName evidence="3">H4MPT formyltransferase</fullName>
    </alternativeName>
</protein>
<proteinExistence type="inferred from homology"/>
<dbReference type="Proteomes" id="UP001375743">
    <property type="component" value="Unassembled WGS sequence"/>
</dbReference>
<feature type="domain" description="Formylmethanofuran: tetrahydromethanopterin formyltransferase Ftr C-terminal" evidence="5">
    <location>
        <begin position="146"/>
        <end position="297"/>
    </location>
</feature>
<evidence type="ECO:0000256" key="1">
    <source>
        <dbReference type="ARBA" id="ARBA00006770"/>
    </source>
</evidence>
<comment type="catalytic activity">
    <reaction evidence="3">
        <text>N-formylmethanofuran + 5,6,7,8-tetrahydromethanopterin + H(+) = N(5)-formyl-5,6,7,8-tetrahydromethanopterin + methanofuran</text>
        <dbReference type="Rhea" id="RHEA:18061"/>
        <dbReference type="ChEBI" id="CHEBI:15378"/>
        <dbReference type="ChEBI" id="CHEBI:57727"/>
        <dbReference type="ChEBI" id="CHEBI:58018"/>
        <dbReference type="ChEBI" id="CHEBI:58103"/>
        <dbReference type="ChEBI" id="CHEBI:58151"/>
        <dbReference type="EC" id="2.3.1.101"/>
    </reaction>
</comment>
<keyword evidence="7" id="KW-1185">Reference proteome</keyword>
<dbReference type="InterPro" id="IPR014053">
    <property type="entry name" value="ForMFR_H4MPT_ForTrfase"/>
</dbReference>
<dbReference type="InterPro" id="IPR023447">
    <property type="entry name" value="ForMFR_H4MPT_ForTrfase_fd-like"/>
</dbReference>
<dbReference type="EMBL" id="JBBLZC010000006">
    <property type="protein sequence ID" value="MEK0083139.1"/>
    <property type="molecule type" value="Genomic_DNA"/>
</dbReference>
<gene>
    <name evidence="6" type="primary">fhcD</name>
    <name evidence="3" type="synonym">ffsA</name>
    <name evidence="6" type="ORF">U1T56_08245</name>
</gene>
<sequence length="299" mass="31109">MILNGVAIEDTFAEAFPMRATRLVVTAPDLRWARTAAAAMTGFATSVIACGCEAGIERELTADETPDGRPGVAVLLFGMSDKDVAKQIQARVGQCVLTCTGTACFSGLDGDSRFPLGNALRYFGDGFQLSKRIGRRRYWRIPVMDGEFLIEDTGGITGGVGGGNFLILATSGDAARRAAEAAVEAMRLLPNIVLPFPGGIVRSGSKVGSKYKGLIASTNDAFCPTLRGQSGRSALPPEVESVLEIVIDGLAEADVAAATAAGVRAACALGREAGIVAISAGNYGGQLGPYHFHLRKVLA</sequence>
<comment type="caution">
    <text evidence="6">The sequence shown here is derived from an EMBL/GenBank/DDBJ whole genome shotgun (WGS) entry which is preliminary data.</text>
</comment>
<dbReference type="InterPro" id="IPR002770">
    <property type="entry name" value="ForMFR_H4MPT_ForTrfase_C"/>
</dbReference>
<dbReference type="SUPFAM" id="SSF55112">
    <property type="entry name" value="Formylmethanofuran:tetrahydromethanopterin formyltransferase"/>
    <property type="match status" value="2"/>
</dbReference>
<evidence type="ECO:0000256" key="2">
    <source>
        <dbReference type="ARBA" id="ARBA00022679"/>
    </source>
</evidence>
<keyword evidence="3" id="KW-0963">Cytoplasm</keyword>
<dbReference type="Pfam" id="PF01913">
    <property type="entry name" value="FTR"/>
    <property type="match status" value="1"/>
</dbReference>
<dbReference type="EC" id="2.3.1.101" evidence="3"/>
<dbReference type="Gene3D" id="3.30.70.520">
    <property type="match status" value="2"/>
</dbReference>
<dbReference type="Pfam" id="PF02741">
    <property type="entry name" value="FTR_C"/>
    <property type="match status" value="1"/>
</dbReference>
<comment type="subcellular location">
    <subcellularLocation>
        <location evidence="3">Cytoplasm</location>
    </subcellularLocation>
</comment>
<comment type="subunit">
    <text evidence="3">Homotetramer.</text>
</comment>
<keyword evidence="3 6" id="KW-0012">Acyltransferase</keyword>
<feature type="domain" description="Formylmethanofuran: tetrahydromethanopterin formyltransferase Ftr N-terminal" evidence="4">
    <location>
        <begin position="1"/>
        <end position="143"/>
    </location>
</feature>
<dbReference type="RefSeq" id="WP_418158982.1">
    <property type="nucleotide sequence ID" value="NZ_JBBLZC010000006.1"/>
</dbReference>
<evidence type="ECO:0000313" key="7">
    <source>
        <dbReference type="Proteomes" id="UP001375743"/>
    </source>
</evidence>
<evidence type="ECO:0000256" key="3">
    <source>
        <dbReference type="HAMAP-Rule" id="MF_00579"/>
    </source>
</evidence>
<dbReference type="InterPro" id="IPR022667">
    <property type="entry name" value="ForMFR_H4MPT_ForTrfase_N"/>
</dbReference>
<dbReference type="GO" id="GO:0030270">
    <property type="term" value="F:formylmethanofuran-tetrahydromethanopterin N-formyltransferase activity"/>
    <property type="evidence" value="ECO:0007669"/>
    <property type="project" value="UniProtKB-EC"/>
</dbReference>
<reference evidence="6 7" key="1">
    <citation type="submission" date="2024-01" db="EMBL/GenBank/DDBJ databases">
        <title>Multi-omics insights into the function and evolution of sodium benzoate biodegradation pathways in Benzoatithermus flavus gen. nov., sp. nov. from hot spring.</title>
        <authorList>
            <person name="Hu C.-J."/>
            <person name="Li W.-J."/>
        </authorList>
    </citation>
    <scope>NUCLEOTIDE SEQUENCE [LARGE SCALE GENOMIC DNA]</scope>
    <source>
        <strain evidence="6 7">SYSU G07066</strain>
    </source>
</reference>
<keyword evidence="2 3" id="KW-0808">Transferase</keyword>